<feature type="transmembrane region" description="Helical" evidence="5">
    <location>
        <begin position="396"/>
        <end position="415"/>
    </location>
</feature>
<feature type="transmembrane region" description="Helical" evidence="5">
    <location>
        <begin position="142"/>
        <end position="161"/>
    </location>
</feature>
<dbReference type="Pfam" id="PF00083">
    <property type="entry name" value="Sugar_tr"/>
    <property type="match status" value="1"/>
</dbReference>
<keyword evidence="3 5" id="KW-1133">Transmembrane helix</keyword>
<accession>A0A8S4NER6</accession>
<evidence type="ECO:0000256" key="3">
    <source>
        <dbReference type="ARBA" id="ARBA00022989"/>
    </source>
</evidence>
<keyword evidence="2 5" id="KW-0812">Transmembrane</keyword>
<evidence type="ECO:0000256" key="4">
    <source>
        <dbReference type="ARBA" id="ARBA00023136"/>
    </source>
</evidence>
<evidence type="ECO:0000313" key="7">
    <source>
        <dbReference type="EMBL" id="CAH1779041.1"/>
    </source>
</evidence>
<comment type="caution">
    <text evidence="7">The sequence shown here is derived from an EMBL/GenBank/DDBJ whole genome shotgun (WGS) entry which is preliminary data.</text>
</comment>
<dbReference type="AlphaFoldDB" id="A0A8S4NER6"/>
<dbReference type="Gene3D" id="1.20.1250.20">
    <property type="entry name" value="MFS general substrate transporter like domains"/>
    <property type="match status" value="1"/>
</dbReference>
<dbReference type="InterPro" id="IPR020846">
    <property type="entry name" value="MFS_dom"/>
</dbReference>
<evidence type="ECO:0000256" key="2">
    <source>
        <dbReference type="ARBA" id="ARBA00022692"/>
    </source>
</evidence>
<dbReference type="OrthoDB" id="5141738at2759"/>
<feature type="transmembrane region" description="Helical" evidence="5">
    <location>
        <begin position="421"/>
        <end position="444"/>
    </location>
</feature>
<gene>
    <name evidence="7" type="ORF">OFUS_LOCUS5888</name>
</gene>
<dbReference type="InterPro" id="IPR005828">
    <property type="entry name" value="MFS_sugar_transport-like"/>
</dbReference>
<keyword evidence="4 5" id="KW-0472">Membrane</keyword>
<dbReference type="InterPro" id="IPR005829">
    <property type="entry name" value="Sugar_transporter_CS"/>
</dbReference>
<dbReference type="PANTHER" id="PTHR24064">
    <property type="entry name" value="SOLUTE CARRIER FAMILY 22 MEMBER"/>
    <property type="match status" value="1"/>
</dbReference>
<dbReference type="EMBL" id="CAIIXF020000003">
    <property type="protein sequence ID" value="CAH1779041.1"/>
    <property type="molecule type" value="Genomic_DNA"/>
</dbReference>
<feature type="transmembrane region" description="Helical" evidence="5">
    <location>
        <begin position="339"/>
        <end position="356"/>
    </location>
</feature>
<dbReference type="CDD" id="cd17317">
    <property type="entry name" value="MFS_SLC22"/>
    <property type="match status" value="1"/>
</dbReference>
<feature type="transmembrane region" description="Helical" evidence="5">
    <location>
        <begin position="368"/>
        <end position="389"/>
    </location>
</feature>
<feature type="domain" description="Major facilitator superfamily (MFS) profile" evidence="6">
    <location>
        <begin position="93"/>
        <end position="509"/>
    </location>
</feature>
<feature type="transmembrane region" description="Helical" evidence="5">
    <location>
        <begin position="484"/>
        <end position="504"/>
    </location>
</feature>
<dbReference type="Proteomes" id="UP000749559">
    <property type="component" value="Unassembled WGS sequence"/>
</dbReference>
<feature type="transmembrane region" description="Helical" evidence="5">
    <location>
        <begin position="197"/>
        <end position="218"/>
    </location>
</feature>
<dbReference type="GO" id="GO:0022857">
    <property type="term" value="F:transmembrane transporter activity"/>
    <property type="evidence" value="ECO:0007669"/>
    <property type="project" value="InterPro"/>
</dbReference>
<organism evidence="7 8">
    <name type="scientific">Owenia fusiformis</name>
    <name type="common">Polychaete worm</name>
    <dbReference type="NCBI Taxonomy" id="6347"/>
    <lineage>
        <taxon>Eukaryota</taxon>
        <taxon>Metazoa</taxon>
        <taxon>Spiralia</taxon>
        <taxon>Lophotrochozoa</taxon>
        <taxon>Annelida</taxon>
        <taxon>Polychaeta</taxon>
        <taxon>Sedentaria</taxon>
        <taxon>Canalipalpata</taxon>
        <taxon>Sabellida</taxon>
        <taxon>Oweniida</taxon>
        <taxon>Oweniidae</taxon>
        <taxon>Owenia</taxon>
    </lineage>
</organism>
<reference evidence="7" key="1">
    <citation type="submission" date="2022-03" db="EMBL/GenBank/DDBJ databases">
        <authorList>
            <person name="Martin C."/>
        </authorList>
    </citation>
    <scope>NUCLEOTIDE SEQUENCE</scope>
</reference>
<dbReference type="InterPro" id="IPR036259">
    <property type="entry name" value="MFS_trans_sf"/>
</dbReference>
<evidence type="ECO:0000313" key="8">
    <source>
        <dbReference type="Proteomes" id="UP000749559"/>
    </source>
</evidence>
<name>A0A8S4NER6_OWEFU</name>
<proteinExistence type="predicted"/>
<feature type="transmembrane region" description="Helical" evidence="5">
    <location>
        <begin position="173"/>
        <end position="191"/>
    </location>
</feature>
<protein>
    <recommendedName>
        <fullName evidence="6">Major facilitator superfamily (MFS) profile domain-containing protein</fullName>
    </recommendedName>
</protein>
<sequence>MEFDQLLKQYLGEIGLYQILVVALLSILGMTVSFTNVSIVFIAAVPEHHCYIQELWQSTLNISIDDIRNISIPRDSENGGFQKCKMYDRNYSDITSSKLNSWMSEVNESSVKIVPCKEWYYDQSQYISTVVSQFGLVCDYEWMIYLTNIMFMAGYLVGTLISGQIADRFGRRYTIIGCYALTVVFSFATAFSPNFTIFTILRFCTAVFSISSYTIGFVFNMELVGPSWRNTSGLSMQYSWSMGFMVLALVAYYIRDWSTLQLVLVIPLALHCFLIFFLPESPRWLYAKCKTENADAAVRKIAKWNRKDIPKALNVNVETNAANHTIIDLMRTPRMRKRALAMFYAWFVCAFVYYGLSLNSSSWGGDPYVNFLISGAIEVPAYVLAHICFWKIGRRYPISFAFMCGGLALLCILVIPKHMTLLIIVLSMTGKFLISAGFGMVYNYAAEVFPTQVRNLGVGTSSTCARVGGMLAPCVNLLGAFSWFVPSLIFGVASLIGALVVLLLPESRGRNLPDTMEEAENFSKFKRKFNPAMDDSTLAEPLSSANDV</sequence>
<dbReference type="PROSITE" id="PS50850">
    <property type="entry name" value="MFS"/>
    <property type="match status" value="1"/>
</dbReference>
<dbReference type="PROSITE" id="PS00216">
    <property type="entry name" value="SUGAR_TRANSPORT_1"/>
    <property type="match status" value="1"/>
</dbReference>
<evidence type="ECO:0000256" key="1">
    <source>
        <dbReference type="ARBA" id="ARBA00004141"/>
    </source>
</evidence>
<comment type="subcellular location">
    <subcellularLocation>
        <location evidence="1">Membrane</location>
        <topology evidence="1">Multi-pass membrane protein</topology>
    </subcellularLocation>
</comment>
<feature type="transmembrane region" description="Helical" evidence="5">
    <location>
        <begin position="260"/>
        <end position="278"/>
    </location>
</feature>
<dbReference type="GO" id="GO:0016020">
    <property type="term" value="C:membrane"/>
    <property type="evidence" value="ECO:0007669"/>
    <property type="project" value="UniProtKB-SubCell"/>
</dbReference>
<dbReference type="SUPFAM" id="SSF103473">
    <property type="entry name" value="MFS general substrate transporter"/>
    <property type="match status" value="1"/>
</dbReference>
<evidence type="ECO:0000256" key="5">
    <source>
        <dbReference type="SAM" id="Phobius"/>
    </source>
</evidence>
<evidence type="ECO:0000259" key="6">
    <source>
        <dbReference type="PROSITE" id="PS50850"/>
    </source>
</evidence>
<feature type="transmembrane region" description="Helical" evidence="5">
    <location>
        <begin position="20"/>
        <end position="45"/>
    </location>
</feature>
<keyword evidence="8" id="KW-1185">Reference proteome</keyword>
<feature type="transmembrane region" description="Helical" evidence="5">
    <location>
        <begin position="238"/>
        <end position="254"/>
    </location>
</feature>